<reference evidence="2 3" key="1">
    <citation type="submission" date="2017-11" db="EMBL/GenBank/DDBJ databases">
        <title>Draft genome of Arthrobacter agilis strain UMCV2, a plant growth-promoting rhizobacterium and biocontrol capacity of phytopathogenic fungi.</title>
        <authorList>
            <person name="Martinez-Camara R."/>
            <person name="Santoyo G."/>
            <person name="Moreno-Hagelsieb G."/>
            <person name="Valencia-Cantero E."/>
        </authorList>
    </citation>
    <scope>NUCLEOTIDE SEQUENCE [LARGE SCALE GENOMIC DNA]</scope>
    <source>
        <strain evidence="2 3">UMCV2</strain>
    </source>
</reference>
<proteinExistence type="predicted"/>
<evidence type="ECO:0000313" key="3">
    <source>
        <dbReference type="Proteomes" id="UP000239187"/>
    </source>
</evidence>
<organism evidence="2 3">
    <name type="scientific">Arthrobacter agilis</name>
    <dbReference type="NCBI Taxonomy" id="37921"/>
    <lineage>
        <taxon>Bacteria</taxon>
        <taxon>Bacillati</taxon>
        <taxon>Actinomycetota</taxon>
        <taxon>Actinomycetes</taxon>
        <taxon>Micrococcales</taxon>
        <taxon>Micrococcaceae</taxon>
        <taxon>Arthrobacter</taxon>
    </lineage>
</organism>
<dbReference type="SMART" id="SM00450">
    <property type="entry name" value="RHOD"/>
    <property type="match status" value="1"/>
</dbReference>
<evidence type="ECO:0000259" key="1">
    <source>
        <dbReference type="PROSITE" id="PS50206"/>
    </source>
</evidence>
<dbReference type="PANTHER" id="PTHR43031:SF1">
    <property type="entry name" value="PYRIDINE NUCLEOTIDE-DISULPHIDE OXIDOREDUCTASE"/>
    <property type="match status" value="1"/>
</dbReference>
<evidence type="ECO:0000313" key="2">
    <source>
        <dbReference type="EMBL" id="AUZ89136.1"/>
    </source>
</evidence>
<dbReference type="AlphaFoldDB" id="A0A2L0UIP9"/>
<dbReference type="PROSITE" id="PS50206">
    <property type="entry name" value="RHODANESE_3"/>
    <property type="match status" value="1"/>
</dbReference>
<dbReference type="Gene3D" id="3.40.250.10">
    <property type="entry name" value="Rhodanese-like domain"/>
    <property type="match status" value="1"/>
</dbReference>
<dbReference type="Proteomes" id="UP000239187">
    <property type="component" value="Chromosome"/>
</dbReference>
<gene>
    <name evidence="2" type="ORF">CVO76_16980</name>
</gene>
<dbReference type="CDD" id="cd00158">
    <property type="entry name" value="RHOD"/>
    <property type="match status" value="1"/>
</dbReference>
<keyword evidence="2" id="KW-0808">Transferase</keyword>
<feature type="domain" description="Rhodanese" evidence="1">
    <location>
        <begin position="12"/>
        <end position="99"/>
    </location>
</feature>
<dbReference type="RefSeq" id="WP_133080073.1">
    <property type="nucleotide sequence ID" value="NZ_CP024915.1"/>
</dbReference>
<dbReference type="PANTHER" id="PTHR43031">
    <property type="entry name" value="FAD-DEPENDENT OXIDOREDUCTASE"/>
    <property type="match status" value="1"/>
</dbReference>
<dbReference type="Pfam" id="PF00581">
    <property type="entry name" value="Rhodanese"/>
    <property type="match status" value="1"/>
</dbReference>
<dbReference type="SUPFAM" id="SSF52821">
    <property type="entry name" value="Rhodanese/Cell cycle control phosphatase"/>
    <property type="match status" value="1"/>
</dbReference>
<accession>A0A2L0UIP9</accession>
<sequence length="108" mass="11620">MSEPQNVPVTAVPDDARILDVREDYEWEAGHVDGALHIPLDQLPARLGELDPDEDLHVICRSGGRSQRAAQWLEGNGYTAVNVSGGMGAWLEAGKPMVSETGSEPTVL</sequence>
<dbReference type="InterPro" id="IPR036873">
    <property type="entry name" value="Rhodanese-like_dom_sf"/>
</dbReference>
<dbReference type="GO" id="GO:0016740">
    <property type="term" value="F:transferase activity"/>
    <property type="evidence" value="ECO:0007669"/>
    <property type="project" value="UniProtKB-KW"/>
</dbReference>
<dbReference type="EMBL" id="CP024915">
    <property type="protein sequence ID" value="AUZ89136.1"/>
    <property type="molecule type" value="Genomic_DNA"/>
</dbReference>
<protein>
    <submittedName>
        <fullName evidence="2">Sulfurtransferase</fullName>
    </submittedName>
</protein>
<dbReference type="InterPro" id="IPR050229">
    <property type="entry name" value="GlpE_sulfurtransferase"/>
</dbReference>
<name>A0A2L0UIP9_9MICC</name>
<dbReference type="InterPro" id="IPR001763">
    <property type="entry name" value="Rhodanese-like_dom"/>
</dbReference>